<name>A8F7N7_PSELT</name>
<dbReference type="HOGENOM" id="CLU_1189105_0_0_0"/>
<reference evidence="2 3" key="2">
    <citation type="journal article" date="2009" name="Proc. Natl. Acad. Sci. U.S.A.">
        <title>On the chimeric nature, thermophilic origin, and phylogenetic placement of the Thermotogales.</title>
        <authorList>
            <person name="Zhaxybayeva O."/>
            <person name="Swithers K.S."/>
            <person name="Lapierre P."/>
            <person name="Fournier G.P."/>
            <person name="Bickhart D.M."/>
            <person name="DeBoy R.T."/>
            <person name="Nelson K.E."/>
            <person name="Nesbo C.L."/>
            <person name="Doolittle W.F."/>
            <person name="Gogarten J.P."/>
            <person name="Noll K.M."/>
        </authorList>
    </citation>
    <scope>NUCLEOTIDE SEQUENCE [LARGE SCALE GENOMIC DNA]</scope>
    <source>
        <strain evidence="3">ATCC BAA-301 / DSM 14385 / NBRC 107922 / TMO</strain>
    </source>
</reference>
<sequence length="233" mass="26478" precursor="true">MKKVALLVLIFLCAAGFAANYGVYYDQTIGKSTAIFVSNLSEEKAYFRVVVYDYKGNTIWQNSYRSNEFETVWVDLSQVIPQSDENWGLVLIQSDQLLYISALYKSDDVLVGRDHVIEPVQVSSDAKYYWYGLNYTNFVESQTAFSIMNTSDREADVIIDIYSYEGDFLDELSGTISPRAAAYINLSEEIQTGSMGVIDIRSTELLILGVEYYDKGGLWGIENIVDWYTTTSW</sequence>
<evidence type="ECO:0000313" key="3">
    <source>
        <dbReference type="Proteomes" id="UP000002016"/>
    </source>
</evidence>
<gene>
    <name evidence="2" type="ordered locus">Tlet_1617</name>
</gene>
<evidence type="ECO:0000256" key="1">
    <source>
        <dbReference type="SAM" id="SignalP"/>
    </source>
</evidence>
<accession>A8F7N7</accession>
<feature type="chain" id="PRO_5002721796" evidence="1">
    <location>
        <begin position="19"/>
        <end position="233"/>
    </location>
</feature>
<protein>
    <submittedName>
        <fullName evidence="2">Uncharacterized protein</fullName>
    </submittedName>
</protein>
<dbReference type="AlphaFoldDB" id="A8F7N7"/>
<keyword evidence="1" id="KW-0732">Signal</keyword>
<dbReference type="Proteomes" id="UP000002016">
    <property type="component" value="Chromosome"/>
</dbReference>
<dbReference type="EMBL" id="CP000812">
    <property type="protein sequence ID" value="ABV34171.1"/>
    <property type="molecule type" value="Genomic_DNA"/>
</dbReference>
<dbReference type="RefSeq" id="WP_012003647.1">
    <property type="nucleotide sequence ID" value="NC_009828.1"/>
</dbReference>
<organism evidence="2 3">
    <name type="scientific">Pseudothermotoga lettingae (strain ATCC BAA-301 / DSM 14385 / NBRC 107922 / TMO)</name>
    <name type="common">Thermotoga lettingae</name>
    <dbReference type="NCBI Taxonomy" id="416591"/>
    <lineage>
        <taxon>Bacteria</taxon>
        <taxon>Thermotogati</taxon>
        <taxon>Thermotogota</taxon>
        <taxon>Thermotogae</taxon>
        <taxon>Thermotogales</taxon>
        <taxon>Thermotogaceae</taxon>
        <taxon>Pseudothermotoga</taxon>
    </lineage>
</organism>
<feature type="signal peptide" evidence="1">
    <location>
        <begin position="1"/>
        <end position="18"/>
    </location>
</feature>
<proteinExistence type="predicted"/>
<evidence type="ECO:0000313" key="2">
    <source>
        <dbReference type="EMBL" id="ABV34171.1"/>
    </source>
</evidence>
<reference evidence="2 3" key="1">
    <citation type="submission" date="2007-08" db="EMBL/GenBank/DDBJ databases">
        <title>Complete sequence of Thermotoga lettingae TMO.</title>
        <authorList>
            <consortium name="US DOE Joint Genome Institute"/>
            <person name="Copeland A."/>
            <person name="Lucas S."/>
            <person name="Lapidus A."/>
            <person name="Barry K."/>
            <person name="Glavina del Rio T."/>
            <person name="Dalin E."/>
            <person name="Tice H."/>
            <person name="Pitluck S."/>
            <person name="Foster B."/>
            <person name="Bruce D."/>
            <person name="Schmutz J."/>
            <person name="Larimer F."/>
            <person name="Land M."/>
            <person name="Hauser L."/>
            <person name="Kyrpides N."/>
            <person name="Mikhailova N."/>
            <person name="Nelson K."/>
            <person name="Gogarten J.P."/>
            <person name="Noll K."/>
            <person name="Richardson P."/>
        </authorList>
    </citation>
    <scope>NUCLEOTIDE SEQUENCE [LARGE SCALE GENOMIC DNA]</scope>
    <source>
        <strain evidence="3">ATCC BAA-301 / DSM 14385 / NBRC 107922 / TMO</strain>
    </source>
</reference>
<dbReference type="STRING" id="416591.Tlet_1617"/>
<keyword evidence="3" id="KW-1185">Reference proteome</keyword>
<dbReference type="OrthoDB" id="38215at2"/>
<dbReference type="KEGG" id="tle:Tlet_1617"/>